<name>X6MZU5_RETFI</name>
<dbReference type="GO" id="GO:0005524">
    <property type="term" value="F:ATP binding"/>
    <property type="evidence" value="ECO:0007669"/>
    <property type="project" value="UniProtKB-KW"/>
</dbReference>
<protein>
    <submittedName>
        <fullName evidence="4">Nucleotide binding protein 2 (Nbp 2)</fullName>
    </submittedName>
</protein>
<evidence type="ECO:0000313" key="4">
    <source>
        <dbReference type="EMBL" id="ETO19550.1"/>
    </source>
</evidence>
<reference evidence="4 5" key="1">
    <citation type="journal article" date="2013" name="Curr. Biol.">
        <title>The Genome of the Foraminiferan Reticulomyxa filosa.</title>
        <authorList>
            <person name="Glockner G."/>
            <person name="Hulsmann N."/>
            <person name="Schleicher M."/>
            <person name="Noegel A.A."/>
            <person name="Eichinger L."/>
            <person name="Gallinger C."/>
            <person name="Pawlowski J."/>
            <person name="Sierra R."/>
            <person name="Euteneuer U."/>
            <person name="Pillet L."/>
            <person name="Moustafa A."/>
            <person name="Platzer M."/>
            <person name="Groth M."/>
            <person name="Szafranski K."/>
            <person name="Schliwa M."/>
        </authorList>
    </citation>
    <scope>NUCLEOTIDE SEQUENCE [LARGE SCALE GENOMIC DNA]</scope>
</reference>
<keyword evidence="2" id="KW-0067">ATP-binding</keyword>
<keyword evidence="5" id="KW-1185">Reference proteome</keyword>
<feature type="compositionally biased region" description="Basic and acidic residues" evidence="3">
    <location>
        <begin position="113"/>
        <end position="124"/>
    </location>
</feature>
<evidence type="ECO:0000313" key="5">
    <source>
        <dbReference type="Proteomes" id="UP000023152"/>
    </source>
</evidence>
<gene>
    <name evidence="4" type="ORF">RFI_17679</name>
</gene>
<feature type="non-terminal residue" evidence="4">
    <location>
        <position position="1"/>
    </location>
</feature>
<comment type="caution">
    <text evidence="4">The sequence shown here is derived from an EMBL/GenBank/DDBJ whole genome shotgun (WGS) entry which is preliminary data.</text>
</comment>
<dbReference type="Pfam" id="PF10609">
    <property type="entry name" value="ParA"/>
    <property type="match status" value="1"/>
</dbReference>
<dbReference type="AlphaFoldDB" id="X6MZU5"/>
<sequence>TKSNIFPPTSGGASKMCEELNQNYLGSIPLDPQLLQACDNGKCFVKECRRRQTKSGNEQEKSDTTNFTHKALTDVILNIGKHLSPIVLQSMQIMKDKADSHPSQDDTEDDEPTVDRDTVMKDQI</sequence>
<dbReference type="Proteomes" id="UP000023152">
    <property type="component" value="Unassembled WGS sequence"/>
</dbReference>
<evidence type="ECO:0000256" key="2">
    <source>
        <dbReference type="ARBA" id="ARBA00022840"/>
    </source>
</evidence>
<organism evidence="4 5">
    <name type="scientific">Reticulomyxa filosa</name>
    <dbReference type="NCBI Taxonomy" id="46433"/>
    <lineage>
        <taxon>Eukaryota</taxon>
        <taxon>Sar</taxon>
        <taxon>Rhizaria</taxon>
        <taxon>Retaria</taxon>
        <taxon>Foraminifera</taxon>
        <taxon>Monothalamids</taxon>
        <taxon>Reticulomyxidae</taxon>
        <taxon>Reticulomyxa</taxon>
    </lineage>
</organism>
<dbReference type="Gene3D" id="3.40.50.300">
    <property type="entry name" value="P-loop containing nucleotide triphosphate hydrolases"/>
    <property type="match status" value="1"/>
</dbReference>
<evidence type="ECO:0000256" key="1">
    <source>
        <dbReference type="ARBA" id="ARBA00022741"/>
    </source>
</evidence>
<evidence type="ECO:0000256" key="3">
    <source>
        <dbReference type="SAM" id="MobiDB-lite"/>
    </source>
</evidence>
<dbReference type="EMBL" id="ASPP01013540">
    <property type="protein sequence ID" value="ETO19550.1"/>
    <property type="molecule type" value="Genomic_DNA"/>
</dbReference>
<dbReference type="OrthoDB" id="1741334at2759"/>
<dbReference type="InterPro" id="IPR027417">
    <property type="entry name" value="P-loop_NTPase"/>
</dbReference>
<dbReference type="InterPro" id="IPR033756">
    <property type="entry name" value="YlxH/NBP35"/>
</dbReference>
<accession>X6MZU5</accession>
<proteinExistence type="predicted"/>
<keyword evidence="1" id="KW-0547">Nucleotide-binding</keyword>
<feature type="region of interest" description="Disordered" evidence="3">
    <location>
        <begin position="94"/>
        <end position="124"/>
    </location>
</feature>
<feature type="compositionally biased region" description="Basic and acidic residues" evidence="3">
    <location>
        <begin position="94"/>
        <end position="104"/>
    </location>
</feature>